<dbReference type="AlphaFoldDB" id="A0A1H7ZGV1"/>
<gene>
    <name evidence="1" type="ORF">SAMN04488505_10575</name>
</gene>
<protein>
    <submittedName>
        <fullName evidence="1">Uncharacterized protein</fullName>
    </submittedName>
</protein>
<sequence>MDRKPDIFLPSVKLKKLLAQEDITQYMLPEYVIYKIGHNQHTGGWIPAKFHVKTKNAGGITSGVLR</sequence>
<accession>A0A1H7ZGV1</accession>
<proteinExistence type="predicted"/>
<name>A0A1H7ZGV1_9BACT</name>
<dbReference type="Proteomes" id="UP000198984">
    <property type="component" value="Unassembled WGS sequence"/>
</dbReference>
<dbReference type="EMBL" id="FOBB01000005">
    <property type="protein sequence ID" value="SEM57214.1"/>
    <property type="molecule type" value="Genomic_DNA"/>
</dbReference>
<evidence type="ECO:0000313" key="2">
    <source>
        <dbReference type="Proteomes" id="UP000198984"/>
    </source>
</evidence>
<reference evidence="1 2" key="1">
    <citation type="submission" date="2016-10" db="EMBL/GenBank/DDBJ databases">
        <authorList>
            <person name="de Groot N.N."/>
        </authorList>
    </citation>
    <scope>NUCLEOTIDE SEQUENCE [LARGE SCALE GENOMIC DNA]</scope>
    <source>
        <strain evidence="1 2">DSM 21039</strain>
    </source>
</reference>
<organism evidence="1 2">
    <name type="scientific">Chitinophaga rupis</name>
    <dbReference type="NCBI Taxonomy" id="573321"/>
    <lineage>
        <taxon>Bacteria</taxon>
        <taxon>Pseudomonadati</taxon>
        <taxon>Bacteroidota</taxon>
        <taxon>Chitinophagia</taxon>
        <taxon>Chitinophagales</taxon>
        <taxon>Chitinophagaceae</taxon>
        <taxon>Chitinophaga</taxon>
    </lineage>
</organism>
<evidence type="ECO:0000313" key="1">
    <source>
        <dbReference type="EMBL" id="SEM57214.1"/>
    </source>
</evidence>
<keyword evidence="2" id="KW-1185">Reference proteome</keyword>